<dbReference type="PROSITE" id="PS51186">
    <property type="entry name" value="GNAT"/>
    <property type="match status" value="1"/>
</dbReference>
<protein>
    <submittedName>
        <fullName evidence="4">Acetyltransferase</fullName>
    </submittedName>
</protein>
<dbReference type="NCBIfam" id="NF002959">
    <property type="entry name" value="PRK03624.1"/>
    <property type="match status" value="1"/>
</dbReference>
<feature type="domain" description="N-acetyltransferase" evidence="3">
    <location>
        <begin position="10"/>
        <end position="151"/>
    </location>
</feature>
<evidence type="ECO:0000256" key="2">
    <source>
        <dbReference type="ARBA" id="ARBA00023315"/>
    </source>
</evidence>
<evidence type="ECO:0000313" key="4">
    <source>
        <dbReference type="EMBL" id="KIF57682.1"/>
    </source>
</evidence>
<proteinExistence type="predicted"/>
<dbReference type="Pfam" id="PF00583">
    <property type="entry name" value="Acetyltransf_1"/>
    <property type="match status" value="1"/>
</dbReference>
<dbReference type="InterPro" id="IPR000182">
    <property type="entry name" value="GNAT_dom"/>
</dbReference>
<dbReference type="SUPFAM" id="SSF55729">
    <property type="entry name" value="Acyl-CoA N-acyltransferases (Nat)"/>
    <property type="match status" value="1"/>
</dbReference>
<name>A0AAE2A4L9_PSEFL</name>
<dbReference type="AlphaFoldDB" id="A0AAE2A4L9"/>
<evidence type="ECO:0000313" key="5">
    <source>
        <dbReference type="Proteomes" id="UP000031587"/>
    </source>
</evidence>
<keyword evidence="1" id="KW-0808">Transferase</keyword>
<dbReference type="PANTHER" id="PTHR43877:SF1">
    <property type="entry name" value="ACETYLTRANSFERASE"/>
    <property type="match status" value="1"/>
</dbReference>
<dbReference type="EMBL" id="JTGH01000017">
    <property type="protein sequence ID" value="KIF57682.1"/>
    <property type="molecule type" value="Genomic_DNA"/>
</dbReference>
<accession>A0AAE2A4L9</accession>
<evidence type="ECO:0000259" key="3">
    <source>
        <dbReference type="PROSITE" id="PS51186"/>
    </source>
</evidence>
<dbReference type="GO" id="GO:0016747">
    <property type="term" value="F:acyltransferase activity, transferring groups other than amino-acyl groups"/>
    <property type="evidence" value="ECO:0007669"/>
    <property type="project" value="InterPro"/>
</dbReference>
<evidence type="ECO:0000256" key="1">
    <source>
        <dbReference type="ARBA" id="ARBA00022679"/>
    </source>
</evidence>
<dbReference type="PANTHER" id="PTHR43877">
    <property type="entry name" value="AMINOALKYLPHOSPHONATE N-ACETYLTRANSFERASE-RELATED-RELATED"/>
    <property type="match status" value="1"/>
</dbReference>
<dbReference type="CDD" id="cd04301">
    <property type="entry name" value="NAT_SF"/>
    <property type="match status" value="1"/>
</dbReference>
<dbReference type="InterPro" id="IPR016181">
    <property type="entry name" value="Acyl_CoA_acyltransferase"/>
</dbReference>
<reference evidence="4 5" key="1">
    <citation type="submission" date="2014-11" db="EMBL/GenBank/DDBJ databases">
        <title>Draft genome sequence of Pseudomonas fluorescens strains SF4c SF39a.</title>
        <authorList>
            <person name="Underwood G.E."/>
            <person name="Ly L.K."/>
            <person name="Bitzer A.S."/>
            <person name="Godino A."/>
            <person name="Bucci V."/>
            <person name="Fischer S."/>
            <person name="Silby M.W."/>
        </authorList>
    </citation>
    <scope>NUCLEOTIDE SEQUENCE [LARGE SCALE GENOMIC DNA]</scope>
    <source>
        <strain evidence="4 5">SF4c</strain>
    </source>
</reference>
<dbReference type="InterPro" id="IPR050832">
    <property type="entry name" value="Bact_Acetyltransf"/>
</dbReference>
<dbReference type="Gene3D" id="3.40.630.30">
    <property type="match status" value="1"/>
</dbReference>
<organism evidence="4 5">
    <name type="scientific">Pseudomonas fluorescens</name>
    <dbReference type="NCBI Taxonomy" id="294"/>
    <lineage>
        <taxon>Bacteria</taxon>
        <taxon>Pseudomonadati</taxon>
        <taxon>Pseudomonadota</taxon>
        <taxon>Gammaproteobacteria</taxon>
        <taxon>Pseudomonadales</taxon>
        <taxon>Pseudomonadaceae</taxon>
        <taxon>Pseudomonas</taxon>
    </lineage>
</organism>
<gene>
    <name evidence="4" type="ORF">QS95_21305</name>
</gene>
<comment type="caution">
    <text evidence="4">The sequence shown here is derived from an EMBL/GenBank/DDBJ whole genome shotgun (WGS) entry which is preliminary data.</text>
</comment>
<sequence length="152" mass="16836">MDAIADYSNEHHRRCVVELWQTVFGYETAHNTPSLAIDKKLAAADGLFFVALSGNEVVGTVLAGYDGHRGWLYSVAVHPSYRRKGIGMSLVRHAEGALTARGCMKINLQIVSSNESVKAFYESLGYSTEPRISMGKKIESNIVVPEEKPFFR</sequence>
<keyword evidence="2" id="KW-0012">Acyltransferase</keyword>
<dbReference type="Proteomes" id="UP000031587">
    <property type="component" value="Unassembled WGS sequence"/>
</dbReference>